<dbReference type="EC" id="3.2.1.22" evidence="3 7"/>
<dbReference type="GO" id="GO:0005975">
    <property type="term" value="P:carbohydrate metabolic process"/>
    <property type="evidence" value="ECO:0007669"/>
    <property type="project" value="InterPro"/>
</dbReference>
<dbReference type="InterPro" id="IPR013780">
    <property type="entry name" value="Glyco_hydro_b"/>
</dbReference>
<dbReference type="AlphaFoldDB" id="A0A6A6S3I3"/>
<dbReference type="CDD" id="cd04081">
    <property type="entry name" value="CBM35_galactosidase-like"/>
    <property type="match status" value="1"/>
</dbReference>
<dbReference type="GO" id="GO:0004557">
    <property type="term" value="F:alpha-galactosidase activity"/>
    <property type="evidence" value="ECO:0007669"/>
    <property type="project" value="UniProtKB-EC"/>
</dbReference>
<keyword evidence="7" id="KW-1015">Disulfide bond</keyword>
<dbReference type="Gene3D" id="2.60.120.260">
    <property type="entry name" value="Galactose-binding domain-like"/>
    <property type="match status" value="1"/>
</dbReference>
<accession>A0A6A6S3I3</accession>
<evidence type="ECO:0000256" key="6">
    <source>
        <dbReference type="ARBA" id="ARBA00023295"/>
    </source>
</evidence>
<keyword evidence="11" id="KW-1185">Reference proteome</keyword>
<keyword evidence="4 8" id="KW-0732">Signal</keyword>
<dbReference type="InterPro" id="IPR002241">
    <property type="entry name" value="Glyco_hydro_27"/>
</dbReference>
<dbReference type="InterPro" id="IPR041233">
    <property type="entry name" value="Melibiase_C"/>
</dbReference>
<evidence type="ECO:0000313" key="11">
    <source>
        <dbReference type="Proteomes" id="UP000799753"/>
    </source>
</evidence>
<comment type="catalytic activity">
    <reaction evidence="1 7">
        <text>Hydrolysis of terminal, non-reducing alpha-D-galactose residues in alpha-D-galactosides, including galactose oligosaccharides, galactomannans and galactolipids.</text>
        <dbReference type="EC" id="3.2.1.22"/>
    </reaction>
</comment>
<evidence type="ECO:0000313" key="10">
    <source>
        <dbReference type="EMBL" id="KAF2641867.1"/>
    </source>
</evidence>
<dbReference type="OrthoDB" id="5795902at2759"/>
<feature type="chain" id="PRO_5025463171" description="Alpha-galactosidase" evidence="8">
    <location>
        <begin position="22"/>
        <end position="553"/>
    </location>
</feature>
<dbReference type="PANTHER" id="PTHR11452">
    <property type="entry name" value="ALPHA-GALACTOSIDASE/ALPHA-N-ACETYLGALACTOSAMINIDASE"/>
    <property type="match status" value="1"/>
</dbReference>
<dbReference type="PRINTS" id="PR00740">
    <property type="entry name" value="GLHYDRLASE27"/>
</dbReference>
<gene>
    <name evidence="10" type="ORF">P280DRAFT_506370</name>
</gene>
<dbReference type="Gene3D" id="2.60.40.1180">
    <property type="entry name" value="Golgi alpha-mannosidase II"/>
    <property type="match status" value="1"/>
</dbReference>
<evidence type="ECO:0000256" key="7">
    <source>
        <dbReference type="RuleBase" id="RU361168"/>
    </source>
</evidence>
<comment type="similarity">
    <text evidence="2 7">Belongs to the glycosyl hydrolase 27 family.</text>
</comment>
<evidence type="ECO:0000256" key="5">
    <source>
        <dbReference type="ARBA" id="ARBA00022801"/>
    </source>
</evidence>
<evidence type="ECO:0000256" key="2">
    <source>
        <dbReference type="ARBA" id="ARBA00009743"/>
    </source>
</evidence>
<dbReference type="InterPro" id="IPR013785">
    <property type="entry name" value="Aldolase_TIM"/>
</dbReference>
<proteinExistence type="inferred from homology"/>
<dbReference type="Pfam" id="PF17801">
    <property type="entry name" value="Melibiase_C"/>
    <property type="match status" value="1"/>
</dbReference>
<dbReference type="InterPro" id="IPR017853">
    <property type="entry name" value="GH"/>
</dbReference>
<protein>
    <recommendedName>
        <fullName evidence="3 7">Alpha-galactosidase</fullName>
        <ecNumber evidence="3 7">3.2.1.22</ecNumber>
    </recommendedName>
    <alternativeName>
        <fullName evidence="7">Melibiase</fullName>
    </alternativeName>
</protein>
<name>A0A6A6S3I3_9PLEO</name>
<dbReference type="SUPFAM" id="SSF51011">
    <property type="entry name" value="Glycosyl hydrolase domain"/>
    <property type="match status" value="1"/>
</dbReference>
<feature type="signal peptide" evidence="8">
    <location>
        <begin position="1"/>
        <end position="21"/>
    </location>
</feature>
<dbReference type="Gene3D" id="3.20.20.70">
    <property type="entry name" value="Aldolase class I"/>
    <property type="match status" value="1"/>
</dbReference>
<organism evidence="10 11">
    <name type="scientific">Massarina eburnea CBS 473.64</name>
    <dbReference type="NCBI Taxonomy" id="1395130"/>
    <lineage>
        <taxon>Eukaryota</taxon>
        <taxon>Fungi</taxon>
        <taxon>Dikarya</taxon>
        <taxon>Ascomycota</taxon>
        <taxon>Pezizomycotina</taxon>
        <taxon>Dothideomycetes</taxon>
        <taxon>Pleosporomycetidae</taxon>
        <taxon>Pleosporales</taxon>
        <taxon>Massarineae</taxon>
        <taxon>Massarinaceae</taxon>
        <taxon>Massarina</taxon>
    </lineage>
</organism>
<evidence type="ECO:0000256" key="4">
    <source>
        <dbReference type="ARBA" id="ARBA00022729"/>
    </source>
</evidence>
<dbReference type="Pfam" id="PF16499">
    <property type="entry name" value="Melibiase_2"/>
    <property type="match status" value="1"/>
</dbReference>
<keyword evidence="5 7" id="KW-0378">Hydrolase</keyword>
<evidence type="ECO:0000256" key="8">
    <source>
        <dbReference type="SAM" id="SignalP"/>
    </source>
</evidence>
<dbReference type="SUPFAM" id="SSF51445">
    <property type="entry name" value="(Trans)glycosidases"/>
    <property type="match status" value="1"/>
</dbReference>
<evidence type="ECO:0000256" key="3">
    <source>
        <dbReference type="ARBA" id="ARBA00012755"/>
    </source>
</evidence>
<keyword evidence="6 7" id="KW-0326">Glycosidase</keyword>
<evidence type="ECO:0000256" key="1">
    <source>
        <dbReference type="ARBA" id="ARBA00001255"/>
    </source>
</evidence>
<reference evidence="10" key="1">
    <citation type="journal article" date="2020" name="Stud. Mycol.">
        <title>101 Dothideomycetes genomes: a test case for predicting lifestyles and emergence of pathogens.</title>
        <authorList>
            <person name="Haridas S."/>
            <person name="Albert R."/>
            <person name="Binder M."/>
            <person name="Bloem J."/>
            <person name="Labutti K."/>
            <person name="Salamov A."/>
            <person name="Andreopoulos B."/>
            <person name="Baker S."/>
            <person name="Barry K."/>
            <person name="Bills G."/>
            <person name="Bluhm B."/>
            <person name="Cannon C."/>
            <person name="Castanera R."/>
            <person name="Culley D."/>
            <person name="Daum C."/>
            <person name="Ezra D."/>
            <person name="Gonzalez J."/>
            <person name="Henrissat B."/>
            <person name="Kuo A."/>
            <person name="Liang C."/>
            <person name="Lipzen A."/>
            <person name="Lutzoni F."/>
            <person name="Magnuson J."/>
            <person name="Mondo S."/>
            <person name="Nolan M."/>
            <person name="Ohm R."/>
            <person name="Pangilinan J."/>
            <person name="Park H.-J."/>
            <person name="Ramirez L."/>
            <person name="Alfaro M."/>
            <person name="Sun H."/>
            <person name="Tritt A."/>
            <person name="Yoshinaga Y."/>
            <person name="Zwiers L.-H."/>
            <person name="Turgeon B."/>
            <person name="Goodwin S."/>
            <person name="Spatafora J."/>
            <person name="Crous P."/>
            <person name="Grigoriev I."/>
        </authorList>
    </citation>
    <scope>NUCLEOTIDE SEQUENCE</scope>
    <source>
        <strain evidence="10">CBS 473.64</strain>
    </source>
</reference>
<dbReference type="Proteomes" id="UP000799753">
    <property type="component" value="Unassembled WGS sequence"/>
</dbReference>
<dbReference type="EMBL" id="MU006782">
    <property type="protein sequence ID" value="KAF2641867.1"/>
    <property type="molecule type" value="Genomic_DNA"/>
</dbReference>
<dbReference type="CDD" id="cd14792">
    <property type="entry name" value="GH27"/>
    <property type="match status" value="1"/>
</dbReference>
<dbReference type="FunFam" id="3.20.20.70:FF:000197">
    <property type="entry name" value="Alpha-galactosidase"/>
    <property type="match status" value="1"/>
</dbReference>
<evidence type="ECO:0000259" key="9">
    <source>
        <dbReference type="Pfam" id="PF17801"/>
    </source>
</evidence>
<dbReference type="PANTHER" id="PTHR11452:SF75">
    <property type="entry name" value="ALPHA-GALACTOSIDASE MEL1"/>
    <property type="match status" value="1"/>
</dbReference>
<sequence>MILLSSIPLCLLLTLTPPTFAKTSKSPTPPMGWNSYNSYSCSPSEAIVKLNAQGLVDYGLDKLGYDIVTPDCGWPAKERDAQGRLVWNESLFPSGGRGLGDWLHGKGLRFGGYSGGGWLQCGSTDLPASLGHEDVDAQTFADWNVDTLKYDNCYSTSNTTMVDSTSSESKASTRFQRMAQSLEKVSKEMQYFVCQWGIGEDVGTWASEIGNTWRMSNDIYNAWRSIWRITNQVAPYWRNTKPGAFPDMDMLLVGLNVLSPEEERFHFGMWALNKSPLILGAILDSAHLSASSLAIISNKEVISIDQDDLGKQTRLVRRYTEEEYDIWLGDLSGSRKVLGLANWKNAPQAASIDLKSLGILSAKARDVWGAQDLGVLNGTSDFELEGHELKLLILSNIVDATPLSAKTYYAATDGTLSGGAQTVTCASTTCLPTHRKVGNITPGSSITFTNITTTSSSTHFLGIDFINYDYAFETAWGWGDNTRNLTISVNGGKEKRWAFPLSGGNWEESGRLEVETTGWKQGSGNTVVFRGVGGSVEAGVGWAPDLVGFEVLE</sequence>
<feature type="domain" description="Alpha galactosidase C-terminal" evidence="9">
    <location>
        <begin position="322"/>
        <end position="394"/>
    </location>
</feature>